<evidence type="ECO:0000313" key="2">
    <source>
        <dbReference type="EMBL" id="KAF6125570.1"/>
    </source>
</evidence>
<organism evidence="2 3">
    <name type="scientific">Phyllostomus discolor</name>
    <name type="common">pale spear-nosed bat</name>
    <dbReference type="NCBI Taxonomy" id="89673"/>
    <lineage>
        <taxon>Eukaryota</taxon>
        <taxon>Metazoa</taxon>
        <taxon>Chordata</taxon>
        <taxon>Craniata</taxon>
        <taxon>Vertebrata</taxon>
        <taxon>Euteleostomi</taxon>
        <taxon>Mammalia</taxon>
        <taxon>Eutheria</taxon>
        <taxon>Laurasiatheria</taxon>
        <taxon>Chiroptera</taxon>
        <taxon>Yangochiroptera</taxon>
        <taxon>Phyllostomidae</taxon>
        <taxon>Phyllostominae</taxon>
        <taxon>Phyllostomus</taxon>
    </lineage>
</organism>
<feature type="region of interest" description="Disordered" evidence="1">
    <location>
        <begin position="1"/>
        <end position="64"/>
    </location>
</feature>
<feature type="region of interest" description="Disordered" evidence="1">
    <location>
        <begin position="118"/>
        <end position="138"/>
    </location>
</feature>
<proteinExistence type="predicted"/>
<sequence>MPPTLRAFLSPSPAQPHGPQLGARGHGRLSWTPRQSLTGLRPSAFLKSTAPGLGPTGAPSTGHSLTLLSTARRNLSWPTLTLTDWTDASGFSSRGHGNLCAPWRVGAERGTCGWEPLSFSPSLSPREHATAEMGRGRR</sequence>
<dbReference type="Proteomes" id="UP000664940">
    <property type="component" value="Unassembled WGS sequence"/>
</dbReference>
<evidence type="ECO:0000256" key="1">
    <source>
        <dbReference type="SAM" id="MobiDB-lite"/>
    </source>
</evidence>
<comment type="caution">
    <text evidence="2">The sequence shown here is derived from an EMBL/GenBank/DDBJ whole genome shotgun (WGS) entry which is preliminary data.</text>
</comment>
<dbReference type="EMBL" id="JABVXQ010000002">
    <property type="protein sequence ID" value="KAF6125570.1"/>
    <property type="molecule type" value="Genomic_DNA"/>
</dbReference>
<evidence type="ECO:0000313" key="3">
    <source>
        <dbReference type="Proteomes" id="UP000664940"/>
    </source>
</evidence>
<protein>
    <submittedName>
        <fullName evidence="2">Uncharacterized protein</fullName>
    </submittedName>
</protein>
<gene>
    <name evidence="2" type="ORF">HJG60_009983</name>
</gene>
<accession>A0A834BD26</accession>
<name>A0A834BD26_9CHIR</name>
<reference evidence="2 3" key="1">
    <citation type="journal article" date="2020" name="Nature">
        <title>Six reference-quality genomes reveal evolution of bat adaptations.</title>
        <authorList>
            <person name="Jebb D."/>
            <person name="Huang Z."/>
            <person name="Pippel M."/>
            <person name="Hughes G.M."/>
            <person name="Lavrichenko K."/>
            <person name="Devanna P."/>
            <person name="Winkler S."/>
            <person name="Jermiin L.S."/>
            <person name="Skirmuntt E.C."/>
            <person name="Katzourakis A."/>
            <person name="Burkitt-Gray L."/>
            <person name="Ray D.A."/>
            <person name="Sullivan K.A.M."/>
            <person name="Roscito J.G."/>
            <person name="Kirilenko B.M."/>
            <person name="Davalos L.M."/>
            <person name="Corthals A.P."/>
            <person name="Power M.L."/>
            <person name="Jones G."/>
            <person name="Ransome R.D."/>
            <person name="Dechmann D.K.N."/>
            <person name="Locatelli A.G."/>
            <person name="Puechmaille S.J."/>
            <person name="Fedrigo O."/>
            <person name="Jarvis E.D."/>
            <person name="Hiller M."/>
            <person name="Vernes S.C."/>
            <person name="Myers E.W."/>
            <person name="Teeling E.C."/>
        </authorList>
    </citation>
    <scope>NUCLEOTIDE SEQUENCE [LARGE SCALE GENOMIC DNA]</scope>
    <source>
        <strain evidence="2">Bat1K_MPI-CBG_1</strain>
    </source>
</reference>
<dbReference type="AlphaFoldDB" id="A0A834BD26"/>